<dbReference type="SUPFAM" id="SSF51735">
    <property type="entry name" value="NAD(P)-binding Rossmann-fold domains"/>
    <property type="match status" value="1"/>
</dbReference>
<dbReference type="NCBIfam" id="NF006565">
    <property type="entry name" value="PRK09072.1"/>
    <property type="match status" value="1"/>
</dbReference>
<accession>A0A1J5SV20</accession>
<reference evidence="3" key="1">
    <citation type="submission" date="2016-10" db="EMBL/GenBank/DDBJ databases">
        <title>Sequence of Gallionella enrichment culture.</title>
        <authorList>
            <person name="Poehlein A."/>
            <person name="Muehling M."/>
            <person name="Daniel R."/>
        </authorList>
    </citation>
    <scope>NUCLEOTIDE SEQUENCE</scope>
</reference>
<dbReference type="Pfam" id="PF00106">
    <property type="entry name" value="adh_short"/>
    <property type="match status" value="1"/>
</dbReference>
<comment type="similarity">
    <text evidence="1">Belongs to the short-chain dehydrogenases/reductases (SDR) family.</text>
</comment>
<dbReference type="PROSITE" id="PS00061">
    <property type="entry name" value="ADH_SHORT"/>
    <property type="match status" value="1"/>
</dbReference>
<evidence type="ECO:0000313" key="3">
    <source>
        <dbReference type="EMBL" id="OIR12369.1"/>
    </source>
</evidence>
<dbReference type="PANTHER" id="PTHR44196:SF1">
    <property type="entry name" value="DEHYDROGENASE_REDUCTASE SDR FAMILY MEMBER 7B"/>
    <property type="match status" value="1"/>
</dbReference>
<sequence length="280" mass="30018">MNLNGKRILLTGAAGGIGQPLALALSSKGAKLALVDRDQVAISTMCEKINQIGGLGGTGGIAMPIVTDFQETETDLYPAKSVVSQAVEHLGGVDILINSAGILDFTMFEAQNMARISQMMHINATVPMLLTRALLPRFFAQNSGHIVNIGSIFGSIGFPHFATYSASKFAIHGFSQALRRELVGSNIAVTYIAPRAVKTPMNDQAALMLAATKTAMDDPEVVVAKIIKAIEAEKHEYYIGQPESFFAWLNGFLPSLVDIGLKKQAEIASRFLSRKNNPAK</sequence>
<gene>
    <name evidence="3" type="primary">sadH_2</name>
    <name evidence="3" type="ORF">GALL_60680</name>
</gene>
<dbReference type="CDD" id="cd05233">
    <property type="entry name" value="SDR_c"/>
    <property type="match status" value="1"/>
</dbReference>
<dbReference type="InterPro" id="IPR036291">
    <property type="entry name" value="NAD(P)-bd_dom_sf"/>
</dbReference>
<dbReference type="Gene3D" id="3.40.50.720">
    <property type="entry name" value="NAD(P)-binding Rossmann-like Domain"/>
    <property type="match status" value="1"/>
</dbReference>
<keyword evidence="2 3" id="KW-0560">Oxidoreductase</keyword>
<comment type="caution">
    <text evidence="3">The sequence shown here is derived from an EMBL/GenBank/DDBJ whole genome shotgun (WGS) entry which is preliminary data.</text>
</comment>
<dbReference type="InterPro" id="IPR020904">
    <property type="entry name" value="Sc_DH/Rdtase_CS"/>
</dbReference>
<organism evidence="3">
    <name type="scientific">mine drainage metagenome</name>
    <dbReference type="NCBI Taxonomy" id="410659"/>
    <lineage>
        <taxon>unclassified sequences</taxon>
        <taxon>metagenomes</taxon>
        <taxon>ecological metagenomes</taxon>
    </lineage>
</organism>
<dbReference type="InterPro" id="IPR002347">
    <property type="entry name" value="SDR_fam"/>
</dbReference>
<proteinExistence type="inferred from homology"/>
<dbReference type="PANTHER" id="PTHR44196">
    <property type="entry name" value="DEHYDROGENASE/REDUCTASE SDR FAMILY MEMBER 7B"/>
    <property type="match status" value="1"/>
</dbReference>
<dbReference type="EMBL" id="MLJW01000017">
    <property type="protein sequence ID" value="OIR12369.1"/>
    <property type="molecule type" value="Genomic_DNA"/>
</dbReference>
<dbReference type="PRINTS" id="PR00081">
    <property type="entry name" value="GDHRDH"/>
</dbReference>
<dbReference type="AlphaFoldDB" id="A0A1J5SV20"/>
<evidence type="ECO:0000256" key="1">
    <source>
        <dbReference type="ARBA" id="ARBA00006484"/>
    </source>
</evidence>
<evidence type="ECO:0000256" key="2">
    <source>
        <dbReference type="ARBA" id="ARBA00023002"/>
    </source>
</evidence>
<name>A0A1J5SV20_9ZZZZ</name>
<dbReference type="GO" id="GO:0016491">
    <property type="term" value="F:oxidoreductase activity"/>
    <property type="evidence" value="ECO:0007669"/>
    <property type="project" value="UniProtKB-KW"/>
</dbReference>
<dbReference type="PRINTS" id="PR00080">
    <property type="entry name" value="SDRFAMILY"/>
</dbReference>
<dbReference type="GO" id="GO:0016020">
    <property type="term" value="C:membrane"/>
    <property type="evidence" value="ECO:0007669"/>
    <property type="project" value="TreeGrafter"/>
</dbReference>
<dbReference type="EC" id="1.-.-.-" evidence="3"/>
<protein>
    <submittedName>
        <fullName evidence="3">Putative oxidoreductase SadH</fullName>
        <ecNumber evidence="3">1.-.-.-</ecNumber>
    </submittedName>
</protein>